<dbReference type="Pfam" id="PF03496">
    <property type="entry name" value="ADPrib_exo_Tox"/>
    <property type="match status" value="1"/>
</dbReference>
<dbReference type="SUPFAM" id="SSF56399">
    <property type="entry name" value="ADP-ribosylation"/>
    <property type="match status" value="1"/>
</dbReference>
<keyword evidence="2 3" id="KW-0802">TPR repeat</keyword>
<keyword evidence="1" id="KW-0677">Repeat</keyword>
<feature type="repeat" description="TPR" evidence="3">
    <location>
        <begin position="557"/>
        <end position="590"/>
    </location>
</feature>
<dbReference type="EMBL" id="CAJNRE010000155">
    <property type="protein sequence ID" value="CAF1922595.1"/>
    <property type="molecule type" value="Genomic_DNA"/>
</dbReference>
<dbReference type="SUPFAM" id="SSF81901">
    <property type="entry name" value="HCP-like"/>
    <property type="match status" value="1"/>
</dbReference>
<dbReference type="Proteomes" id="UP000663824">
    <property type="component" value="Unassembled WGS sequence"/>
</dbReference>
<feature type="domain" description="ADP ribosyltransferase" evidence="4">
    <location>
        <begin position="197"/>
        <end position="364"/>
    </location>
</feature>
<dbReference type="PROSITE" id="PS50293">
    <property type="entry name" value="TPR_REGION"/>
    <property type="match status" value="1"/>
</dbReference>
<accession>A0A816KAZ2</accession>
<dbReference type="SMART" id="SM00028">
    <property type="entry name" value="TPR"/>
    <property type="match status" value="5"/>
</dbReference>
<dbReference type="InterPro" id="IPR003540">
    <property type="entry name" value="ADP-ribosyltransferase"/>
</dbReference>
<dbReference type="EMBL" id="CAJNOV010010448">
    <property type="protein sequence ID" value="CAF1406913.1"/>
    <property type="molecule type" value="Genomic_DNA"/>
</dbReference>
<dbReference type="InterPro" id="IPR019734">
    <property type="entry name" value="TPR_rpt"/>
</dbReference>
<dbReference type="Pfam" id="PF13424">
    <property type="entry name" value="TPR_12"/>
    <property type="match status" value="1"/>
</dbReference>
<dbReference type="Proteomes" id="UP000663834">
    <property type="component" value="Unassembled WGS sequence"/>
</dbReference>
<dbReference type="EMBL" id="CAJNOW010003733">
    <property type="protein sequence ID" value="CAF1393696.1"/>
    <property type="molecule type" value="Genomic_DNA"/>
</dbReference>
<dbReference type="GO" id="GO:0005576">
    <property type="term" value="C:extracellular region"/>
    <property type="evidence" value="ECO:0007669"/>
    <property type="project" value="InterPro"/>
</dbReference>
<evidence type="ECO:0000313" key="5">
    <source>
        <dbReference type="EMBL" id="CAF1393696.1"/>
    </source>
</evidence>
<evidence type="ECO:0000313" key="6">
    <source>
        <dbReference type="EMBL" id="CAF1406913.1"/>
    </source>
</evidence>
<name>A0A816KAZ2_9BILA</name>
<dbReference type="Proteomes" id="UP000663855">
    <property type="component" value="Unassembled WGS sequence"/>
</dbReference>
<reference evidence="7" key="1">
    <citation type="submission" date="2021-02" db="EMBL/GenBank/DDBJ databases">
        <authorList>
            <person name="Nowell W R."/>
        </authorList>
    </citation>
    <scope>NUCLEOTIDE SEQUENCE</scope>
</reference>
<dbReference type="Pfam" id="PF13374">
    <property type="entry name" value="TPR_10"/>
    <property type="match status" value="1"/>
</dbReference>
<evidence type="ECO:0000313" key="8">
    <source>
        <dbReference type="EMBL" id="CAF4138160.1"/>
    </source>
</evidence>
<dbReference type="PANTHER" id="PTHR45641">
    <property type="entry name" value="TETRATRICOPEPTIDE REPEAT PROTEIN (AFU_ORTHOLOGUE AFUA_6G03870)"/>
    <property type="match status" value="1"/>
</dbReference>
<sequence length="614" mass="71583">MDSNLESFACLWLDRSVNSTEDNIQTQKELRQVINHLRTFDNISECEQCIRQITKEKVVLIVAGRAGLELVPRIHDLPQFSTCYVFCQDREGNEEWAQKYSKVNGVFVDRSKLVAKIEQDQQSRNKFEDSASISVITSGSATLQARNAVFMWFQLFIEVLLRMHHKSNDRQELLNLCKTNYKGNQRELKMIEEFDNSYKPDSAIWWYTRQSCFYRMMNKALRVQDFDTLFALRFFITDIAKQIKIEHEKFIRTSENRNIIRVYRGQMIGTDELELMKKSIGEFLSMNSFFSTSRSRSTAARFARSSPVADKLHRILFEIEIDPHLQTKPFTDVAHISYHKKEDEVLIMLGALFRIEKVDEDKKEDVWVVRMSLASEEDFHLKEIFSYMKNTIGDDTDLDSLGKILSEMGEYTQAKKCYKRMLEEANLVVGRAELGLGIAHMDCYEDTESLGHLEQALNIRQRFLGQDHAAVAECYRNIGSLHWYVRHDYNQALSNLKHAVQIQEAKLSSDSIELAKTYGNIATTYGYLNRLDLALEYNKKSIMIEEKILPVNHPKLAASYNNIGTIYERNKNYSKALEYYEKSIEISRKILPPGHLTLTRTEKNIRTLRDRMKE</sequence>
<proteinExistence type="predicted"/>
<organism evidence="7 9">
    <name type="scientific">Rotaria magnacalcarata</name>
    <dbReference type="NCBI Taxonomy" id="392030"/>
    <lineage>
        <taxon>Eukaryota</taxon>
        <taxon>Metazoa</taxon>
        <taxon>Spiralia</taxon>
        <taxon>Gnathifera</taxon>
        <taxon>Rotifera</taxon>
        <taxon>Eurotatoria</taxon>
        <taxon>Bdelloidea</taxon>
        <taxon>Philodinida</taxon>
        <taxon>Philodinidae</taxon>
        <taxon>Rotaria</taxon>
    </lineage>
</organism>
<evidence type="ECO:0000256" key="2">
    <source>
        <dbReference type="ARBA" id="ARBA00022803"/>
    </source>
</evidence>
<gene>
    <name evidence="6" type="ORF">CJN711_LOCUS22288</name>
    <name evidence="5" type="ORF">KQP761_LOCUS9345</name>
    <name evidence="7" type="ORF">MBJ925_LOCUS2398</name>
    <name evidence="8" type="ORF">SMN809_LOCUS19109</name>
</gene>
<dbReference type="Proteomes" id="UP000676336">
    <property type="component" value="Unassembled WGS sequence"/>
</dbReference>
<dbReference type="AlphaFoldDB" id="A0A816KAZ2"/>
<dbReference type="PROSITE" id="PS50005">
    <property type="entry name" value="TPR"/>
    <property type="match status" value="1"/>
</dbReference>
<dbReference type="EMBL" id="CAJOBI010009440">
    <property type="protein sequence ID" value="CAF4138160.1"/>
    <property type="molecule type" value="Genomic_DNA"/>
</dbReference>
<protein>
    <recommendedName>
        <fullName evidence="4">ADP ribosyltransferase domain-containing protein</fullName>
    </recommendedName>
</protein>
<dbReference type="PANTHER" id="PTHR45641:SF19">
    <property type="entry name" value="NEPHROCYSTIN-3"/>
    <property type="match status" value="1"/>
</dbReference>
<evidence type="ECO:0000313" key="7">
    <source>
        <dbReference type="EMBL" id="CAF1922595.1"/>
    </source>
</evidence>
<comment type="caution">
    <text evidence="7">The sequence shown here is derived from an EMBL/GenBank/DDBJ whole genome shotgun (WGS) entry which is preliminary data.</text>
</comment>
<evidence type="ECO:0000256" key="3">
    <source>
        <dbReference type="PROSITE-ProRule" id="PRU00339"/>
    </source>
</evidence>
<dbReference type="Pfam" id="PF13181">
    <property type="entry name" value="TPR_8"/>
    <property type="match status" value="1"/>
</dbReference>
<evidence type="ECO:0000313" key="9">
    <source>
        <dbReference type="Proteomes" id="UP000663824"/>
    </source>
</evidence>
<dbReference type="Gene3D" id="1.25.40.10">
    <property type="entry name" value="Tetratricopeptide repeat domain"/>
    <property type="match status" value="2"/>
</dbReference>
<dbReference type="InterPro" id="IPR011990">
    <property type="entry name" value="TPR-like_helical_dom_sf"/>
</dbReference>
<dbReference type="Gene3D" id="3.90.176.10">
    <property type="entry name" value="Toxin ADP-ribosyltransferase, Chain A, domain 1"/>
    <property type="match status" value="1"/>
</dbReference>
<evidence type="ECO:0000256" key="1">
    <source>
        <dbReference type="ARBA" id="ARBA00022737"/>
    </source>
</evidence>
<dbReference type="OrthoDB" id="10029220at2759"/>
<evidence type="ECO:0000259" key="4">
    <source>
        <dbReference type="Pfam" id="PF03496"/>
    </source>
</evidence>
<dbReference type="PROSITE" id="PS51996">
    <property type="entry name" value="TR_MART"/>
    <property type="match status" value="1"/>
</dbReference>